<feature type="region of interest" description="Disordered" evidence="2">
    <location>
        <begin position="324"/>
        <end position="497"/>
    </location>
</feature>
<evidence type="ECO:0000259" key="3">
    <source>
        <dbReference type="Pfam" id="PF00244"/>
    </source>
</evidence>
<feature type="compositionally biased region" description="Low complexity" evidence="2">
    <location>
        <begin position="446"/>
        <end position="458"/>
    </location>
</feature>
<dbReference type="Proteomes" id="UP001337655">
    <property type="component" value="Unassembled WGS sequence"/>
</dbReference>
<feature type="compositionally biased region" description="Pro residues" evidence="2">
    <location>
        <begin position="192"/>
        <end position="205"/>
    </location>
</feature>
<dbReference type="Gene3D" id="1.20.190.20">
    <property type="entry name" value="14-3-3 domain"/>
    <property type="match status" value="1"/>
</dbReference>
<comment type="caution">
    <text evidence="4">The sequence shown here is derived from an EMBL/GenBank/DDBJ whole genome shotgun (WGS) entry which is preliminary data.</text>
</comment>
<comment type="similarity">
    <text evidence="1">Belongs to the 14-3-3 family.</text>
</comment>
<dbReference type="Pfam" id="PF00244">
    <property type="entry name" value="14-3-3"/>
    <property type="match status" value="1"/>
</dbReference>
<feature type="domain" description="14-3-3" evidence="3">
    <location>
        <begin position="238"/>
        <end position="318"/>
    </location>
</feature>
<name>A0AAV9P7B3_9PEZI</name>
<feature type="region of interest" description="Disordered" evidence="2">
    <location>
        <begin position="121"/>
        <end position="222"/>
    </location>
</feature>
<feature type="compositionally biased region" description="Low complexity" evidence="2">
    <location>
        <begin position="466"/>
        <end position="488"/>
    </location>
</feature>
<dbReference type="GeneID" id="89927950"/>
<evidence type="ECO:0000313" key="4">
    <source>
        <dbReference type="EMBL" id="KAK5168042.1"/>
    </source>
</evidence>
<gene>
    <name evidence="4" type="ORF">LTR77_006610</name>
</gene>
<feature type="compositionally biased region" description="Low complexity" evidence="2">
    <location>
        <begin position="357"/>
        <end position="371"/>
    </location>
</feature>
<proteinExistence type="inferred from homology"/>
<dbReference type="InterPro" id="IPR023410">
    <property type="entry name" value="14-3-3_domain"/>
</dbReference>
<keyword evidence="5" id="KW-1185">Reference proteome</keyword>
<dbReference type="RefSeq" id="XP_064657652.1">
    <property type="nucleotide sequence ID" value="XM_064803851.1"/>
</dbReference>
<protein>
    <recommendedName>
        <fullName evidence="3">14-3-3 domain-containing protein</fullName>
    </recommendedName>
</protein>
<dbReference type="AlphaFoldDB" id="A0AAV9P7B3"/>
<sequence length="538" mass="58336">MAVARIHEKILGRLARQAASTNVLLSNSIYQVLGLSILLQYSLGAARRQRQLGTTRDANSIKLDHHIIWLANEGLAITEVNILPYCQNGEQGPECRVMAAKLRADFYQIFCLYHNDPPVSQISPRSQNSGSSQTSAFSPPVPDGQNQRSPGTPSRTNGRSRKAGKAALRDPIPSMHSDTSYVTNPYAGLPSQTPPPKGPPPPIPSEPRRTPKRPPGLAPIDAPEYQTTAPFLAPPSNFVPDAISHFKTAQHLATTLLPPVHALRLSVALDYAVFLWDCAKDRHRSEKLARRAMKVVYASSEGLSDEEFEDAQILVRSLGGIVRRGTSESTPRPSQERLSNAGQPTSRKPQIDRTIAVSPPQQPNRNQSPVQARSIMRTPERLSTVPEVESFEGNGERTASAATSPPISRVSSRSRQRRGSSTASDKASKRRAAEQAEELHRKRSAGNRSAASGSSHSRQPTPQEGAMASAPVPVAMPSQPQRAAQPPSGRSKEGASAQERNIAILSALDIITSVTQAIGEIAFSEWHQQSLLRGFTLT</sequence>
<reference evidence="4 5" key="1">
    <citation type="submission" date="2023-08" db="EMBL/GenBank/DDBJ databases">
        <title>Black Yeasts Isolated from many extreme environments.</title>
        <authorList>
            <person name="Coleine C."/>
            <person name="Stajich J.E."/>
            <person name="Selbmann L."/>
        </authorList>
    </citation>
    <scope>NUCLEOTIDE SEQUENCE [LARGE SCALE GENOMIC DNA]</scope>
    <source>
        <strain evidence="4 5">CCFEE 5935</strain>
    </source>
</reference>
<dbReference type="EMBL" id="JAVRRT010000010">
    <property type="protein sequence ID" value="KAK5168042.1"/>
    <property type="molecule type" value="Genomic_DNA"/>
</dbReference>
<evidence type="ECO:0000256" key="1">
    <source>
        <dbReference type="ARBA" id="ARBA00006141"/>
    </source>
</evidence>
<organism evidence="4 5">
    <name type="scientific">Saxophila tyrrhenica</name>
    <dbReference type="NCBI Taxonomy" id="1690608"/>
    <lineage>
        <taxon>Eukaryota</taxon>
        <taxon>Fungi</taxon>
        <taxon>Dikarya</taxon>
        <taxon>Ascomycota</taxon>
        <taxon>Pezizomycotina</taxon>
        <taxon>Dothideomycetes</taxon>
        <taxon>Dothideomycetidae</taxon>
        <taxon>Mycosphaerellales</taxon>
        <taxon>Extremaceae</taxon>
        <taxon>Saxophila</taxon>
    </lineage>
</organism>
<accession>A0AAV9P7B3</accession>
<feature type="compositionally biased region" description="Basic and acidic residues" evidence="2">
    <location>
        <begin position="431"/>
        <end position="440"/>
    </location>
</feature>
<dbReference type="SUPFAM" id="SSF48445">
    <property type="entry name" value="14-3-3 protein"/>
    <property type="match status" value="1"/>
</dbReference>
<feature type="compositionally biased region" description="Polar residues" evidence="2">
    <location>
        <begin position="327"/>
        <end position="348"/>
    </location>
</feature>
<evidence type="ECO:0000313" key="5">
    <source>
        <dbReference type="Proteomes" id="UP001337655"/>
    </source>
</evidence>
<feature type="compositionally biased region" description="Polar residues" evidence="2">
    <location>
        <begin position="121"/>
        <end position="137"/>
    </location>
</feature>
<feature type="compositionally biased region" description="Polar residues" evidence="2">
    <location>
        <begin position="144"/>
        <end position="157"/>
    </location>
</feature>
<dbReference type="InterPro" id="IPR036815">
    <property type="entry name" value="14-3-3_dom_sf"/>
</dbReference>
<evidence type="ECO:0000256" key="2">
    <source>
        <dbReference type="SAM" id="MobiDB-lite"/>
    </source>
</evidence>